<dbReference type="Proteomes" id="UP001139981">
    <property type="component" value="Unassembled WGS sequence"/>
</dbReference>
<organism evidence="1 2">
    <name type="scientific">Coemansia aciculifera</name>
    <dbReference type="NCBI Taxonomy" id="417176"/>
    <lineage>
        <taxon>Eukaryota</taxon>
        <taxon>Fungi</taxon>
        <taxon>Fungi incertae sedis</taxon>
        <taxon>Zoopagomycota</taxon>
        <taxon>Kickxellomycotina</taxon>
        <taxon>Kickxellomycetes</taxon>
        <taxon>Kickxellales</taxon>
        <taxon>Kickxellaceae</taxon>
        <taxon>Coemansia</taxon>
    </lineage>
</organism>
<proteinExistence type="predicted"/>
<comment type="caution">
    <text evidence="1">The sequence shown here is derived from an EMBL/GenBank/DDBJ whole genome shotgun (WGS) entry which is preliminary data.</text>
</comment>
<gene>
    <name evidence="1" type="ORF">IWW38_000835</name>
</gene>
<reference evidence="1" key="1">
    <citation type="submission" date="2022-07" db="EMBL/GenBank/DDBJ databases">
        <title>Phylogenomic reconstructions and comparative analyses of Kickxellomycotina fungi.</title>
        <authorList>
            <person name="Reynolds N.K."/>
            <person name="Stajich J.E."/>
            <person name="Barry K."/>
            <person name="Grigoriev I.V."/>
            <person name="Crous P."/>
            <person name="Smith M.E."/>
        </authorList>
    </citation>
    <scope>NUCLEOTIDE SEQUENCE</scope>
    <source>
        <strain evidence="1">CBS 190363</strain>
    </source>
</reference>
<evidence type="ECO:0000313" key="2">
    <source>
        <dbReference type="Proteomes" id="UP001139981"/>
    </source>
</evidence>
<name>A0ACC1M949_9FUNG</name>
<dbReference type="EMBL" id="JANBVB010000017">
    <property type="protein sequence ID" value="KAJ2899805.1"/>
    <property type="molecule type" value="Genomic_DNA"/>
</dbReference>
<keyword evidence="2" id="KW-1185">Reference proteome</keyword>
<sequence length="638" mass="67715">MVSISASIGSTGPGSAHKPEAPRPYKCPMCPKAFFRLEHQTRHIRTHTGERPHVCTHLGCEKRFSRSDELTRHMRIHRPDANMKRDNRSTRRRGAAVGMRGVAAPGSGPGGLTITALSTVRRPHSLRAPPGLSPIVTSGPAFATTPTNVFPYQCMPYSASAAMPSHFGASGPMYRHYQAVPHTAGFNRMPGSSPHTPVDASDSPHMQRGGYAELSYPRSAVPTSSQFHHCRSHSSSPPNTNYLGVLQGREEGFNYDLSAATPPASAPVTTRRNEEATSNNNHALFHTKQPDVGFSHSSASPKAASGLTADTSAAIVSPHALHTPFDRMRTSSATANTFGRSACTNNGFSGCSTSSFVQKRGLFGRRTSSGLPPPPLNLAAAHSLCPPLFPAALSQQQCAKPQLSPIVDNNNASPALPGAAPDAMVSLFTSQSRSTATANGTRLLLNAYTLSAADSLGGAHSLPATPLRATYRDPVSQASGHPRLPSLPSSVSIDSPVLLTASPHTPWMPRQQQQQQQSSRPRGKLELAGPSIEDNIGVMSSVYPYSYSIASHIRTRTRNTDVGELPPSSGLVSMVPARPAMHTKSAHSVSAIADILNCTDRSELCRMRLPPPTPTSAVATAVARGPTDQPDQISALLD</sequence>
<accession>A0ACC1M949</accession>
<evidence type="ECO:0000313" key="1">
    <source>
        <dbReference type="EMBL" id="KAJ2899805.1"/>
    </source>
</evidence>
<protein>
    <submittedName>
        <fullName evidence="1">Uncharacterized protein</fullName>
    </submittedName>
</protein>